<keyword evidence="1" id="KW-0732">Signal</keyword>
<evidence type="ECO:0000313" key="3">
    <source>
        <dbReference type="Proteomes" id="UP000265663"/>
    </source>
</evidence>
<evidence type="ECO:0000256" key="1">
    <source>
        <dbReference type="SAM" id="SignalP"/>
    </source>
</evidence>
<dbReference type="EMBL" id="KE747817">
    <property type="protein sequence ID" value="RMZ68711.1"/>
    <property type="molecule type" value="Genomic_DNA"/>
</dbReference>
<reference evidence="2 3" key="1">
    <citation type="journal article" date="2014" name="PLoS ONE">
        <title>De novo Genome Assembly of the Fungal Plant Pathogen Pyrenophora semeniperda.</title>
        <authorList>
            <person name="Soliai M.M."/>
            <person name="Meyer S.E."/>
            <person name="Udall J.A."/>
            <person name="Elzinga D.E."/>
            <person name="Hermansen R.A."/>
            <person name="Bodily P.M."/>
            <person name="Hart A.A."/>
            <person name="Coleman C.E."/>
        </authorList>
    </citation>
    <scope>NUCLEOTIDE SEQUENCE [LARGE SCALE GENOMIC DNA]</scope>
    <source>
        <strain evidence="2 3">CCB06</strain>
        <tissue evidence="2">Mycelium</tissue>
    </source>
</reference>
<feature type="chain" id="PRO_5018048453" evidence="1">
    <location>
        <begin position="21"/>
        <end position="181"/>
    </location>
</feature>
<accession>A0A3M7M2K8</accession>
<proteinExistence type="predicted"/>
<sequence length="181" mass="19563">MHLLHRFLLLPFFLAALVHCLRSSTSGVHRRGLGACFGRGSGSTGAGFPHIVSPPISPPEHQLPPVTIDVTRHINEITDIAAHDFTEGTGTPGHRWRWRAAGGPSGAGVQVQVFGHYRAFFELRATAPADRNHVPPRPEIRMVSNSAVNGGETRGWGDVQCTGLVDFNRDDVTYVLSVSIG</sequence>
<feature type="signal peptide" evidence="1">
    <location>
        <begin position="1"/>
        <end position="20"/>
    </location>
</feature>
<keyword evidence="3" id="KW-1185">Reference proteome</keyword>
<gene>
    <name evidence="2" type="ORF">GMOD_00002521</name>
</gene>
<name>A0A3M7M2K8_9PLEO</name>
<protein>
    <submittedName>
        <fullName evidence="2">Secreted in xylem 7</fullName>
    </submittedName>
</protein>
<dbReference type="AlphaFoldDB" id="A0A3M7M2K8"/>
<organism evidence="2 3">
    <name type="scientific">Pyrenophora seminiperda CCB06</name>
    <dbReference type="NCBI Taxonomy" id="1302712"/>
    <lineage>
        <taxon>Eukaryota</taxon>
        <taxon>Fungi</taxon>
        <taxon>Dikarya</taxon>
        <taxon>Ascomycota</taxon>
        <taxon>Pezizomycotina</taxon>
        <taxon>Dothideomycetes</taxon>
        <taxon>Pleosporomycetidae</taxon>
        <taxon>Pleosporales</taxon>
        <taxon>Pleosporineae</taxon>
        <taxon>Pleosporaceae</taxon>
        <taxon>Pyrenophora</taxon>
    </lineage>
</organism>
<dbReference type="Proteomes" id="UP000265663">
    <property type="component" value="Unassembled WGS sequence"/>
</dbReference>
<evidence type="ECO:0000313" key="2">
    <source>
        <dbReference type="EMBL" id="RMZ68711.1"/>
    </source>
</evidence>